<dbReference type="AlphaFoldDB" id="A0A8G2BTS0"/>
<proteinExistence type="predicted"/>
<reference evidence="1 2" key="1">
    <citation type="submission" date="2016-10" db="EMBL/GenBank/DDBJ databases">
        <authorList>
            <person name="Varghese N."/>
            <person name="Submissions S."/>
        </authorList>
    </citation>
    <scope>NUCLEOTIDE SEQUENCE [LARGE SCALE GENOMIC DNA]</scope>
    <source>
        <strain evidence="1 2">DSM 29073</strain>
    </source>
</reference>
<gene>
    <name evidence="1" type="ORF">SAMN05444001_101192</name>
</gene>
<dbReference type="Pfam" id="PF17145">
    <property type="entry name" value="DUF5119"/>
    <property type="match status" value="1"/>
</dbReference>
<sequence>MDFKGKSMVKCKYTQVLCLAGIIALVAGLSACVYRSTDEDWDRNGKVRLILNWKTKDKPSDMIYYFYKEGSSVPILRYGKSSGYEGTLPAGIYQVAVCNPDGANIDLDMDNGYDAARAVARPVSSLKATVSHVAQPMNLYGTGEGKLDVSGPDCSTNELYPACLVKQVELNIKIIGLDGIRKIDGFINGVSPEIHIPTGKALFDRVASVRFTPEQIAGDVYATSLNLFGFCCGGEGERAELFLNVTKKDGNAFTSSTDISDQVNDAFNESLSTYIVLDLEISPDKIDGIKIELTDWHKGVAGVETYE</sequence>
<keyword evidence="2" id="KW-1185">Reference proteome</keyword>
<dbReference type="InterPro" id="IPR033410">
    <property type="entry name" value="DUF5119"/>
</dbReference>
<organism evidence="1 2">
    <name type="scientific">Parabacteroides chinchillae</name>
    <dbReference type="NCBI Taxonomy" id="871327"/>
    <lineage>
        <taxon>Bacteria</taxon>
        <taxon>Pseudomonadati</taxon>
        <taxon>Bacteroidota</taxon>
        <taxon>Bacteroidia</taxon>
        <taxon>Bacteroidales</taxon>
        <taxon>Tannerellaceae</taxon>
        <taxon>Parabacteroides</taxon>
    </lineage>
</organism>
<dbReference type="PROSITE" id="PS51257">
    <property type="entry name" value="PROKAR_LIPOPROTEIN"/>
    <property type="match status" value="1"/>
</dbReference>
<dbReference type="EMBL" id="FNVS01000001">
    <property type="protein sequence ID" value="SEF43798.1"/>
    <property type="molecule type" value="Genomic_DNA"/>
</dbReference>
<comment type="caution">
    <text evidence="1">The sequence shown here is derived from an EMBL/GenBank/DDBJ whole genome shotgun (WGS) entry which is preliminary data.</text>
</comment>
<name>A0A8G2BTS0_9BACT</name>
<protein>
    <recommendedName>
        <fullName evidence="3">DUF5119 domain-containing protein</fullName>
    </recommendedName>
</protein>
<evidence type="ECO:0000313" key="1">
    <source>
        <dbReference type="EMBL" id="SEF43798.1"/>
    </source>
</evidence>
<dbReference type="Proteomes" id="UP000236725">
    <property type="component" value="Unassembled WGS sequence"/>
</dbReference>
<evidence type="ECO:0000313" key="2">
    <source>
        <dbReference type="Proteomes" id="UP000236725"/>
    </source>
</evidence>
<accession>A0A8G2BTS0</accession>
<evidence type="ECO:0008006" key="3">
    <source>
        <dbReference type="Google" id="ProtNLM"/>
    </source>
</evidence>